<proteinExistence type="predicted"/>
<name>A0A7S0ZNH9_NOCSC</name>
<accession>A0A7S0ZNH9</accession>
<evidence type="ECO:0008006" key="3">
    <source>
        <dbReference type="Google" id="ProtNLM"/>
    </source>
</evidence>
<evidence type="ECO:0000256" key="1">
    <source>
        <dbReference type="SAM" id="MobiDB-lite"/>
    </source>
</evidence>
<dbReference type="EMBL" id="HBFQ01002534">
    <property type="protein sequence ID" value="CAD8827353.1"/>
    <property type="molecule type" value="Transcribed_RNA"/>
</dbReference>
<protein>
    <recommendedName>
        <fullName evidence="3">PDZ domain-containing protein</fullName>
    </recommendedName>
</protein>
<sequence length="159" mass="17374">MGSSACCCNSLDSGANAVSNASAPVAPQLSHQTRSEPQRIAASPEDEIRVEEGRFLPARSGLKRFMLVLDRNPSDFSFGMEVKVRKIKHRTGQVSILQVQKVEERTRSFASVSDSDSSFLAPGDEILSVNGVCSSGYDMMHVCIESMHVEMVVERPDPQ</sequence>
<organism evidence="2">
    <name type="scientific">Noctiluca scintillans</name>
    <name type="common">Sea sparkle</name>
    <name type="synonym">Red tide dinoflagellate</name>
    <dbReference type="NCBI Taxonomy" id="2966"/>
    <lineage>
        <taxon>Eukaryota</taxon>
        <taxon>Sar</taxon>
        <taxon>Alveolata</taxon>
        <taxon>Dinophyceae</taxon>
        <taxon>Noctilucales</taxon>
        <taxon>Noctilucaceae</taxon>
        <taxon>Noctiluca</taxon>
    </lineage>
</organism>
<feature type="region of interest" description="Disordered" evidence="1">
    <location>
        <begin position="22"/>
        <end position="46"/>
    </location>
</feature>
<reference evidence="2" key="1">
    <citation type="submission" date="2021-01" db="EMBL/GenBank/DDBJ databases">
        <authorList>
            <person name="Corre E."/>
            <person name="Pelletier E."/>
            <person name="Niang G."/>
            <person name="Scheremetjew M."/>
            <person name="Finn R."/>
            <person name="Kale V."/>
            <person name="Holt S."/>
            <person name="Cochrane G."/>
            <person name="Meng A."/>
            <person name="Brown T."/>
            <person name="Cohen L."/>
        </authorList>
    </citation>
    <scope>NUCLEOTIDE SEQUENCE</scope>
</reference>
<dbReference type="AlphaFoldDB" id="A0A7S0ZNH9"/>
<evidence type="ECO:0000313" key="2">
    <source>
        <dbReference type="EMBL" id="CAD8827353.1"/>
    </source>
</evidence>
<gene>
    <name evidence="2" type="ORF">NSCI0253_LOCUS1699</name>
</gene>